<protein>
    <submittedName>
        <fullName evidence="1">Uncharacterized protein</fullName>
    </submittedName>
</protein>
<reference evidence="1 2" key="1">
    <citation type="submission" date="2017-09" db="EMBL/GenBank/DDBJ databases">
        <title>Large-scale bioinformatics analysis of Bacillus genomes uncovers conserved roles of natural products in bacterial physiology.</title>
        <authorList>
            <consortium name="Agbiome Team Llc"/>
            <person name="Bleich R.M."/>
            <person name="Kirk G.J."/>
            <person name="Santa Maria K.C."/>
            <person name="Allen S.E."/>
            <person name="Farag S."/>
            <person name="Shank E.A."/>
            <person name="Bowers A."/>
        </authorList>
    </citation>
    <scope>NUCLEOTIDE SEQUENCE [LARGE SCALE GENOMIC DNA]</scope>
    <source>
        <strain evidence="1 2">AFS003229</strain>
    </source>
</reference>
<accession>A0AAX0S534</accession>
<organism evidence="1 2">
    <name type="scientific">Peribacillus butanolivorans</name>
    <dbReference type="NCBI Taxonomy" id="421767"/>
    <lineage>
        <taxon>Bacteria</taxon>
        <taxon>Bacillati</taxon>
        <taxon>Bacillota</taxon>
        <taxon>Bacilli</taxon>
        <taxon>Bacillales</taxon>
        <taxon>Bacillaceae</taxon>
        <taxon>Peribacillus</taxon>
    </lineage>
</organism>
<dbReference type="InterPro" id="IPR036866">
    <property type="entry name" value="RibonucZ/Hydroxyglut_hydro"/>
</dbReference>
<evidence type="ECO:0000313" key="1">
    <source>
        <dbReference type="EMBL" id="PEJ35901.1"/>
    </source>
</evidence>
<dbReference type="Gene3D" id="3.60.15.10">
    <property type="entry name" value="Ribonuclease Z/Hydroxyacylglutathione hydrolase-like"/>
    <property type="match status" value="1"/>
</dbReference>
<dbReference type="Proteomes" id="UP000220106">
    <property type="component" value="Unassembled WGS sequence"/>
</dbReference>
<gene>
    <name evidence="1" type="ORF">CN689_05415</name>
</gene>
<comment type="caution">
    <text evidence="1">The sequence shown here is derived from an EMBL/GenBank/DDBJ whole genome shotgun (WGS) entry which is preliminary data.</text>
</comment>
<proteinExistence type="predicted"/>
<dbReference type="EMBL" id="NUEQ01000011">
    <property type="protein sequence ID" value="PEJ35901.1"/>
    <property type="molecule type" value="Genomic_DNA"/>
</dbReference>
<name>A0AAX0S534_9BACI</name>
<dbReference type="AlphaFoldDB" id="A0AAX0S534"/>
<sequence>MHVHRFVYVYTIFTADTAHLKETYQNMAPMPYDWNAEVLSDSYMRIRLLENAGVPVYFTHDPKDFAEFPRNGEWAD</sequence>
<evidence type="ECO:0000313" key="2">
    <source>
        <dbReference type="Proteomes" id="UP000220106"/>
    </source>
</evidence>